<dbReference type="EMBL" id="JAVFJF020000014">
    <property type="protein sequence ID" value="MEJ8674886.1"/>
    <property type="molecule type" value="Genomic_DNA"/>
</dbReference>
<evidence type="ECO:0000256" key="1">
    <source>
        <dbReference type="SAM" id="SignalP"/>
    </source>
</evidence>
<proteinExistence type="predicted"/>
<feature type="signal peptide" evidence="1">
    <location>
        <begin position="1"/>
        <end position="21"/>
    </location>
</feature>
<dbReference type="Proteomes" id="UP001224516">
    <property type="component" value="Unassembled WGS sequence"/>
</dbReference>
<dbReference type="RefSeq" id="WP_146131618.1">
    <property type="nucleotide sequence ID" value="NZ_JAFCYX010000001.1"/>
</dbReference>
<feature type="chain" id="PRO_5047260467" evidence="1">
    <location>
        <begin position="22"/>
        <end position="60"/>
    </location>
</feature>
<sequence>MKLFAPLMAVLLMLLSSLASAQDANTRPFDSTVVLPSVPLSLHEMNQPTKPSDVVAKPAQ</sequence>
<reference evidence="2 3" key="1">
    <citation type="submission" date="2023-12" db="EMBL/GenBank/DDBJ databases">
        <title>Evaluation and characterization of a potential secondary metabolite violacein from indigenous Chromobacterium amazonense SAM215.</title>
        <authorList>
            <person name="Tarafdar M.R."/>
            <person name="Abedin S.M."/>
            <person name="Atiqua A."/>
            <person name="Saha A."/>
            <person name="Khan S.N."/>
        </authorList>
    </citation>
    <scope>NUCLEOTIDE SEQUENCE [LARGE SCALE GENOMIC DNA]</scope>
    <source>
        <strain evidence="2 3">SAM215</strain>
    </source>
</reference>
<evidence type="ECO:0000313" key="2">
    <source>
        <dbReference type="EMBL" id="MEJ8674886.1"/>
    </source>
</evidence>
<evidence type="ECO:0000313" key="3">
    <source>
        <dbReference type="Proteomes" id="UP001224516"/>
    </source>
</evidence>
<organism evidence="2 3">
    <name type="scientific">Chromobacterium amazonense</name>
    <dbReference type="NCBI Taxonomy" id="1382803"/>
    <lineage>
        <taxon>Bacteria</taxon>
        <taxon>Pseudomonadati</taxon>
        <taxon>Pseudomonadota</taxon>
        <taxon>Betaproteobacteria</taxon>
        <taxon>Neisseriales</taxon>
        <taxon>Chromobacteriaceae</taxon>
        <taxon>Chromobacterium</taxon>
    </lineage>
</organism>
<protein>
    <submittedName>
        <fullName evidence="2">Uncharacterized protein</fullName>
    </submittedName>
</protein>
<keyword evidence="3" id="KW-1185">Reference proteome</keyword>
<gene>
    <name evidence="2" type="ORF">QCL97_009120</name>
</gene>
<keyword evidence="1" id="KW-0732">Signal</keyword>
<accession>A0ABU8V159</accession>
<comment type="caution">
    <text evidence="2">The sequence shown here is derived from an EMBL/GenBank/DDBJ whole genome shotgun (WGS) entry which is preliminary data.</text>
</comment>
<name>A0ABU8V159_9NEIS</name>